<dbReference type="EMBL" id="HBGH01013100">
    <property type="protein sequence ID" value="CAD9235248.1"/>
    <property type="molecule type" value="Transcribed_RNA"/>
</dbReference>
<dbReference type="AlphaFoldDB" id="A0A7S1XF12"/>
<evidence type="ECO:0000256" key="1">
    <source>
        <dbReference type="SAM" id="Phobius"/>
    </source>
</evidence>
<keyword evidence="1" id="KW-0812">Transmembrane</keyword>
<accession>A0A7S1XF12</accession>
<keyword evidence="1" id="KW-1133">Transmembrane helix</keyword>
<gene>
    <name evidence="2" type="ORF">CCAE0312_LOCUS7339</name>
</gene>
<reference evidence="2" key="1">
    <citation type="submission" date="2021-01" db="EMBL/GenBank/DDBJ databases">
        <authorList>
            <person name="Corre E."/>
            <person name="Pelletier E."/>
            <person name="Niang G."/>
            <person name="Scheremetjew M."/>
            <person name="Finn R."/>
            <person name="Kale V."/>
            <person name="Holt S."/>
            <person name="Cochrane G."/>
            <person name="Meng A."/>
            <person name="Brown T."/>
            <person name="Cohen L."/>
        </authorList>
    </citation>
    <scope>NUCLEOTIDE SEQUENCE</scope>
    <source>
        <strain evidence="2">SAG 36.94</strain>
    </source>
</reference>
<protein>
    <submittedName>
        <fullName evidence="2">Uncharacterized protein</fullName>
    </submittedName>
</protein>
<organism evidence="2">
    <name type="scientific">Compsopogon caeruleus</name>
    <dbReference type="NCBI Taxonomy" id="31354"/>
    <lineage>
        <taxon>Eukaryota</taxon>
        <taxon>Rhodophyta</taxon>
        <taxon>Compsopogonophyceae</taxon>
        <taxon>Compsopogonales</taxon>
        <taxon>Compsopogonaceae</taxon>
        <taxon>Compsopogon</taxon>
    </lineage>
</organism>
<sequence length="104" mass="11274">MSEVRELDHYQTHSARVVDLLFPIPFSLLSVCLNLPVQILGLANNGRSTTPMQDGTGLFTISKLSSVFASLHSQQGNGEVVIRKYCTLFIESVSVSDCTAGTIT</sequence>
<feature type="transmembrane region" description="Helical" evidence="1">
    <location>
        <begin position="20"/>
        <end position="43"/>
    </location>
</feature>
<keyword evidence="1" id="KW-0472">Membrane</keyword>
<proteinExistence type="predicted"/>
<name>A0A7S1XF12_9RHOD</name>
<evidence type="ECO:0000313" key="2">
    <source>
        <dbReference type="EMBL" id="CAD9235248.1"/>
    </source>
</evidence>